<feature type="region of interest" description="Disordered" evidence="4">
    <location>
        <begin position="135"/>
        <end position="159"/>
    </location>
</feature>
<keyword evidence="1 3" id="KW-0547">Nucleotide-binding</keyword>
<gene>
    <name evidence="6" type="ORF">BJX67DRAFT_184636</name>
</gene>
<comment type="caution">
    <text evidence="6">The sequence shown here is derived from an EMBL/GenBank/DDBJ whole genome shotgun (WGS) entry which is preliminary data.</text>
</comment>
<organism evidence="6 7">
    <name type="scientific">Aspergillus lucknowensis</name>
    <dbReference type="NCBI Taxonomy" id="176173"/>
    <lineage>
        <taxon>Eukaryota</taxon>
        <taxon>Fungi</taxon>
        <taxon>Dikarya</taxon>
        <taxon>Ascomycota</taxon>
        <taxon>Pezizomycotina</taxon>
        <taxon>Eurotiomycetes</taxon>
        <taxon>Eurotiomycetidae</taxon>
        <taxon>Eurotiales</taxon>
        <taxon>Aspergillaceae</taxon>
        <taxon>Aspergillus</taxon>
        <taxon>Aspergillus subgen. Nidulantes</taxon>
    </lineage>
</organism>
<feature type="region of interest" description="Disordered" evidence="4">
    <location>
        <begin position="487"/>
        <end position="517"/>
    </location>
</feature>
<dbReference type="SUPFAM" id="SSF56112">
    <property type="entry name" value="Protein kinase-like (PK-like)"/>
    <property type="match status" value="1"/>
</dbReference>
<keyword evidence="2 3" id="KW-0067">ATP-binding</keyword>
<evidence type="ECO:0000313" key="6">
    <source>
        <dbReference type="EMBL" id="KAL2865418.1"/>
    </source>
</evidence>
<dbReference type="PANTHER" id="PTHR24346:SF76">
    <property type="entry name" value="NON-SPECIFIC SERINE_THREONINE PROTEIN KINASE"/>
    <property type="match status" value="1"/>
</dbReference>
<evidence type="ECO:0000256" key="3">
    <source>
        <dbReference type="PROSITE-ProRule" id="PRU10141"/>
    </source>
</evidence>
<dbReference type="SMART" id="SM00220">
    <property type="entry name" value="S_TKc"/>
    <property type="match status" value="1"/>
</dbReference>
<accession>A0ABR4LLJ3</accession>
<sequence length="640" mass="70764">MATAQRSARSAGLRIETSFHHSSKNRWRDGEGAGDGEVADDRAGNEGDRTNIFQDHDAPRCGTDEERSVLSSLHSSTPPISVPRHDDSTTQVSEIPHKPEDISSSPFGSFLHEEQARLDSDPAVTIQQRSLEIQLSQSEKLNRTQRFQPPKTSSLRNILPQDDDDVAQGISQLGFSSSARRYHIQRGTPSAYSRDDRPTSPSEAVIDRPTSLTSVSTASPIVDEVQTPPQSSHGLLSPICVASPEQTYESPGDRSSWSGASAGPFSSKPGRYRSTRSHSRRSTTSSGKSPASAFLSMWNTREEPAPKPDDEGQMVGTEYVLGKIIGSGGFSVVKEAYKVEEGGETRRLAVKIVKKQVPDKTERENDAVQAEFDHEVRVWRYLNHPNVLSLDAVYETDYATFCFTKFAIGGTLFDLIRQNRHGIGAELAKKYTYQLACALRYLHEDARVVHRDIKLENCLLDPVELPDGTKTSNLVLCDFGMAEWVNADGEDSPSNPYDDAGDRPPPRNIGPSESSTSIAGSLEYASPELLESKSGIIDPSVDIWAFGVIVYTILAGSRPFQDRFQPRLISNIRGGLWNRKAILKGESDPEIRRGALELIAGCLEMDYRKRWTVRDILSCQWLREFAENDDSPSNPIWSPA</sequence>
<feature type="binding site" evidence="3">
    <location>
        <position position="355"/>
    </location>
    <ligand>
        <name>ATP</name>
        <dbReference type="ChEBI" id="CHEBI:30616"/>
    </ligand>
</feature>
<protein>
    <submittedName>
        <fullName evidence="6">Kinase-like domain-containing protein</fullName>
    </submittedName>
</protein>
<dbReference type="Proteomes" id="UP001610432">
    <property type="component" value="Unassembled WGS sequence"/>
</dbReference>
<reference evidence="6 7" key="1">
    <citation type="submission" date="2024-07" db="EMBL/GenBank/DDBJ databases">
        <title>Section-level genome sequencing and comparative genomics of Aspergillus sections Usti and Cavernicolus.</title>
        <authorList>
            <consortium name="Lawrence Berkeley National Laboratory"/>
            <person name="Nybo J.L."/>
            <person name="Vesth T.C."/>
            <person name="Theobald S."/>
            <person name="Frisvad J.C."/>
            <person name="Larsen T.O."/>
            <person name="Kjaerboelling I."/>
            <person name="Rothschild-Mancinelli K."/>
            <person name="Lyhne E.K."/>
            <person name="Kogle M.E."/>
            <person name="Barry K."/>
            <person name="Clum A."/>
            <person name="Na H."/>
            <person name="Ledsgaard L."/>
            <person name="Lin J."/>
            <person name="Lipzen A."/>
            <person name="Kuo A."/>
            <person name="Riley R."/>
            <person name="Mondo S."/>
            <person name="Labutti K."/>
            <person name="Haridas S."/>
            <person name="Pangalinan J."/>
            <person name="Salamov A.A."/>
            <person name="Simmons B.A."/>
            <person name="Magnuson J.K."/>
            <person name="Chen J."/>
            <person name="Drula E."/>
            <person name="Henrissat B."/>
            <person name="Wiebenga A."/>
            <person name="Lubbers R.J."/>
            <person name="Gomes A.C."/>
            <person name="Macurrencykelacurrency M.R."/>
            <person name="Stajich J."/>
            <person name="Grigoriev I.V."/>
            <person name="Mortensen U.H."/>
            <person name="De Vries R.P."/>
            <person name="Baker S.E."/>
            <person name="Andersen M.R."/>
        </authorList>
    </citation>
    <scope>NUCLEOTIDE SEQUENCE [LARGE SCALE GENOMIC DNA]</scope>
    <source>
        <strain evidence="6 7">CBS 449.75</strain>
    </source>
</reference>
<feature type="region of interest" description="Disordered" evidence="4">
    <location>
        <begin position="178"/>
        <end position="292"/>
    </location>
</feature>
<dbReference type="InterPro" id="IPR011009">
    <property type="entry name" value="Kinase-like_dom_sf"/>
</dbReference>
<dbReference type="Pfam" id="PF00069">
    <property type="entry name" value="Pkinase"/>
    <property type="match status" value="1"/>
</dbReference>
<feature type="compositionally biased region" description="Basic and acidic residues" evidence="4">
    <location>
        <begin position="39"/>
        <end position="68"/>
    </location>
</feature>
<dbReference type="PANTHER" id="PTHR24346">
    <property type="entry name" value="MAP/MICROTUBULE AFFINITY-REGULATING KINASE"/>
    <property type="match status" value="1"/>
</dbReference>
<evidence type="ECO:0000259" key="5">
    <source>
        <dbReference type="PROSITE" id="PS50011"/>
    </source>
</evidence>
<evidence type="ECO:0000256" key="1">
    <source>
        <dbReference type="ARBA" id="ARBA00022741"/>
    </source>
</evidence>
<dbReference type="EMBL" id="JBFXLQ010000032">
    <property type="protein sequence ID" value="KAL2865418.1"/>
    <property type="molecule type" value="Genomic_DNA"/>
</dbReference>
<evidence type="ECO:0000313" key="7">
    <source>
        <dbReference type="Proteomes" id="UP001610432"/>
    </source>
</evidence>
<evidence type="ECO:0000256" key="4">
    <source>
        <dbReference type="SAM" id="MobiDB-lite"/>
    </source>
</evidence>
<dbReference type="PROSITE" id="PS00107">
    <property type="entry name" value="PROTEIN_KINASE_ATP"/>
    <property type="match status" value="1"/>
</dbReference>
<feature type="compositionally biased region" description="Basic and acidic residues" evidence="4">
    <location>
        <begin position="111"/>
        <end position="120"/>
    </location>
</feature>
<dbReference type="InterPro" id="IPR017441">
    <property type="entry name" value="Protein_kinase_ATP_BS"/>
</dbReference>
<feature type="region of interest" description="Disordered" evidence="4">
    <location>
        <begin position="1"/>
        <end position="123"/>
    </location>
</feature>
<feature type="compositionally biased region" description="Basic residues" evidence="4">
    <location>
        <begin position="270"/>
        <end position="281"/>
    </location>
</feature>
<dbReference type="PROSITE" id="PS00108">
    <property type="entry name" value="PROTEIN_KINASE_ST"/>
    <property type="match status" value="1"/>
</dbReference>
<dbReference type="GeneID" id="98140306"/>
<dbReference type="Gene3D" id="3.30.200.20">
    <property type="entry name" value="Phosphorylase Kinase, domain 1"/>
    <property type="match status" value="1"/>
</dbReference>
<dbReference type="InterPro" id="IPR008271">
    <property type="entry name" value="Ser/Thr_kinase_AS"/>
</dbReference>
<feature type="compositionally biased region" description="Polar residues" evidence="4">
    <location>
        <begin position="69"/>
        <end position="79"/>
    </location>
</feature>
<name>A0ABR4LLJ3_9EURO</name>
<dbReference type="Gene3D" id="1.10.510.10">
    <property type="entry name" value="Transferase(Phosphotransferase) domain 1"/>
    <property type="match status" value="1"/>
</dbReference>
<feature type="compositionally biased region" description="Polar residues" evidence="4">
    <location>
        <begin position="244"/>
        <end position="259"/>
    </location>
</feature>
<feature type="compositionally biased region" description="Polar residues" evidence="4">
    <location>
        <begin position="135"/>
        <end position="156"/>
    </location>
</feature>
<keyword evidence="7" id="KW-1185">Reference proteome</keyword>
<proteinExistence type="predicted"/>
<feature type="domain" description="Protein kinase" evidence="5">
    <location>
        <begin position="319"/>
        <end position="622"/>
    </location>
</feature>
<dbReference type="RefSeq" id="XP_070884397.1">
    <property type="nucleotide sequence ID" value="XM_071025234.1"/>
</dbReference>
<feature type="compositionally biased region" description="Polar residues" evidence="4">
    <location>
        <begin position="210"/>
        <end position="219"/>
    </location>
</feature>
<dbReference type="PROSITE" id="PS50011">
    <property type="entry name" value="PROTEIN_KINASE_DOM"/>
    <property type="match status" value="1"/>
</dbReference>
<evidence type="ECO:0000256" key="2">
    <source>
        <dbReference type="ARBA" id="ARBA00022840"/>
    </source>
</evidence>
<dbReference type="InterPro" id="IPR000719">
    <property type="entry name" value="Prot_kinase_dom"/>
</dbReference>